<dbReference type="InterPro" id="IPR010998">
    <property type="entry name" value="Integrase_recombinase_N"/>
</dbReference>
<evidence type="ECO:0000313" key="3">
    <source>
        <dbReference type="Proteomes" id="UP000746690"/>
    </source>
</evidence>
<name>A0ABX1RS16_9FLAO</name>
<keyword evidence="1" id="KW-0238">DNA-binding</keyword>
<dbReference type="RefSeq" id="WP_169668949.1">
    <property type="nucleotide sequence ID" value="NZ_JABBHF010000001.1"/>
</dbReference>
<dbReference type="EMBL" id="JABBHF010000001">
    <property type="protein sequence ID" value="NMH85956.1"/>
    <property type="molecule type" value="Genomic_DNA"/>
</dbReference>
<protein>
    <recommendedName>
        <fullName evidence="4">Phage integrase SAM-like domain-containing protein</fullName>
    </recommendedName>
</protein>
<reference evidence="2 3" key="1">
    <citation type="submission" date="2020-04" db="EMBL/GenBank/DDBJ databases">
        <title>A Flavivirga sp. nov.</title>
        <authorList>
            <person name="Sun X."/>
        </authorList>
    </citation>
    <scope>NUCLEOTIDE SEQUENCE [LARGE SCALE GENOMIC DNA]</scope>
    <source>
        <strain evidence="2 3">Y03</strain>
    </source>
</reference>
<evidence type="ECO:0000313" key="2">
    <source>
        <dbReference type="EMBL" id="NMH85956.1"/>
    </source>
</evidence>
<proteinExistence type="predicted"/>
<keyword evidence="3" id="KW-1185">Reference proteome</keyword>
<accession>A0ABX1RS16</accession>
<organism evidence="2 3">
    <name type="scientific">Flavivirga algicola</name>
    <dbReference type="NCBI Taxonomy" id="2729136"/>
    <lineage>
        <taxon>Bacteria</taxon>
        <taxon>Pseudomonadati</taxon>
        <taxon>Bacteroidota</taxon>
        <taxon>Flavobacteriia</taxon>
        <taxon>Flavobacteriales</taxon>
        <taxon>Flavobacteriaceae</taxon>
        <taxon>Flavivirga</taxon>
    </lineage>
</organism>
<evidence type="ECO:0008006" key="4">
    <source>
        <dbReference type="Google" id="ProtNLM"/>
    </source>
</evidence>
<dbReference type="Proteomes" id="UP000746690">
    <property type="component" value="Unassembled WGS sequence"/>
</dbReference>
<sequence>MKKTTDLLPLFKQFVRDSETGKHLKKNGETITKRTIDNYRYIFNNLAKFCLETNFDFRVCDVYKLNVREFISEKNYWKKFYKKYTEFLYKKGCHDNYVGANIKIIRTFLII</sequence>
<comment type="caution">
    <text evidence="2">The sequence shown here is derived from an EMBL/GenBank/DDBJ whole genome shotgun (WGS) entry which is preliminary data.</text>
</comment>
<gene>
    <name evidence="2" type="ORF">HHX25_00420</name>
</gene>
<evidence type="ECO:0000256" key="1">
    <source>
        <dbReference type="ARBA" id="ARBA00023125"/>
    </source>
</evidence>
<dbReference type="Gene3D" id="1.10.150.130">
    <property type="match status" value="1"/>
</dbReference>